<feature type="domain" description="C2HC/C3H-type" evidence="8">
    <location>
        <begin position="378"/>
        <end position="407"/>
    </location>
</feature>
<feature type="compositionally biased region" description="Polar residues" evidence="7">
    <location>
        <begin position="116"/>
        <end position="130"/>
    </location>
</feature>
<keyword evidence="5" id="KW-0175">Coiled coil</keyword>
<evidence type="ECO:0000256" key="5">
    <source>
        <dbReference type="ARBA" id="ARBA00023054"/>
    </source>
</evidence>
<comment type="caution">
    <text evidence="9">The sequence shown here is derived from an EMBL/GenBank/DDBJ whole genome shotgun (WGS) entry which is preliminary data.</text>
</comment>
<evidence type="ECO:0000256" key="3">
    <source>
        <dbReference type="ARBA" id="ARBA00022771"/>
    </source>
</evidence>
<feature type="domain" description="C2HC/C3H-type" evidence="8">
    <location>
        <begin position="485"/>
        <end position="514"/>
    </location>
</feature>
<organism evidence="9 10">
    <name type="scientific">Frankliniella fusca</name>
    <dbReference type="NCBI Taxonomy" id="407009"/>
    <lineage>
        <taxon>Eukaryota</taxon>
        <taxon>Metazoa</taxon>
        <taxon>Ecdysozoa</taxon>
        <taxon>Arthropoda</taxon>
        <taxon>Hexapoda</taxon>
        <taxon>Insecta</taxon>
        <taxon>Pterygota</taxon>
        <taxon>Neoptera</taxon>
        <taxon>Paraneoptera</taxon>
        <taxon>Thysanoptera</taxon>
        <taxon>Terebrantia</taxon>
        <taxon>Thripoidea</taxon>
        <taxon>Thripidae</taxon>
        <taxon>Frankliniella</taxon>
    </lineage>
</organism>
<dbReference type="PANTHER" id="PTHR14649">
    <property type="entry name" value="ZINC FINGER C2HC DOMAIN-CONTAINING PROTEIN 1C"/>
    <property type="match status" value="1"/>
</dbReference>
<evidence type="ECO:0000256" key="7">
    <source>
        <dbReference type="SAM" id="MobiDB-lite"/>
    </source>
</evidence>
<feature type="compositionally biased region" description="Basic and acidic residues" evidence="7">
    <location>
        <begin position="141"/>
        <end position="151"/>
    </location>
</feature>
<evidence type="ECO:0000256" key="4">
    <source>
        <dbReference type="ARBA" id="ARBA00022833"/>
    </source>
</evidence>
<feature type="compositionally biased region" description="Low complexity" evidence="7">
    <location>
        <begin position="277"/>
        <end position="343"/>
    </location>
</feature>
<sequence>ARYQQRQLADKEQRLLQLYAEQRAQQERAFQRVGLQHGLHLHHREASALNGSAGSSSSNASQSSQSSLPHGKVRQLFEGRRQGHGHGHGRSHGAGRDRGAPLAPIERRARAPVLATRSNSNVNLSQTYHFGQQLPRQPRGHSLDRDPRVYRQGDWAARGQHHQRHLDYGSDSSESDRESPPLYARTYGAYGSDQRFHEDFPVISRLPNVGGQLLSQQTAMAPPGRLSAPGAGAGAAPASRRPPAAANENAPPPVRAGANGASRLPGPARKTAGSGAGAAPAPARGAPLRPSSSQRSAPAAATAAVRPAGPAQPARAPAAAARTNGAPAPRAAPASKVPASPQRMAGAKAAAAAAAGGGASARGGGGAAARTEPRQDDGLVGCPICSRRFLPDRVAKHQEICSRSTQKKRKVFDPVAARVKGTEAEKYVRRAKNVPEPKAMKNNNWRRKHEDFIQTIRAAKQVQSHIANGGKLSDLPPPPPSDYSDYVQCPHCSRKFNQTAADRHIPKCATMLHNKPKPGGITKPAAGKGAAHRR</sequence>
<evidence type="ECO:0000313" key="9">
    <source>
        <dbReference type="EMBL" id="KAK3932863.1"/>
    </source>
</evidence>
<reference evidence="9" key="2">
    <citation type="journal article" date="2023" name="BMC Genomics">
        <title>Pest status, molecular evolution, and epigenetic factors derived from the genome assembly of Frankliniella fusca, a thysanopteran phytovirus vector.</title>
        <authorList>
            <person name="Catto M.A."/>
            <person name="Labadie P.E."/>
            <person name="Jacobson A.L."/>
            <person name="Kennedy G.G."/>
            <person name="Srinivasan R."/>
            <person name="Hunt B.G."/>
        </authorList>
    </citation>
    <scope>NUCLEOTIDE SEQUENCE</scope>
    <source>
        <strain evidence="9">PL_HMW_Pooled</strain>
    </source>
</reference>
<feature type="compositionally biased region" description="Low complexity" evidence="7">
    <location>
        <begin position="49"/>
        <end position="68"/>
    </location>
</feature>
<feature type="region of interest" description="Disordered" evidence="7">
    <location>
        <begin position="219"/>
        <end position="343"/>
    </location>
</feature>
<evidence type="ECO:0000256" key="1">
    <source>
        <dbReference type="ARBA" id="ARBA00010843"/>
    </source>
</evidence>
<gene>
    <name evidence="9" type="ORF">KUF71_014840</name>
</gene>
<feature type="non-terminal residue" evidence="9">
    <location>
        <position position="1"/>
    </location>
</feature>
<dbReference type="InterPro" id="IPR026104">
    <property type="entry name" value="ZNF_C2HC_dom_1C"/>
</dbReference>
<feature type="region of interest" description="Disordered" evidence="7">
    <location>
        <begin position="356"/>
        <end position="380"/>
    </location>
</feature>
<dbReference type="PROSITE" id="PS52027">
    <property type="entry name" value="ZF_C2HC_C3H"/>
    <property type="match status" value="2"/>
</dbReference>
<feature type="compositionally biased region" description="Basic residues" evidence="7">
    <location>
        <begin position="82"/>
        <end position="93"/>
    </location>
</feature>
<protein>
    <submittedName>
        <fullName evidence="9">Zinc finger C2HC domain-containing protein 1C</fullName>
    </submittedName>
</protein>
<keyword evidence="4" id="KW-0862">Zinc</keyword>
<reference evidence="9" key="1">
    <citation type="submission" date="2021-07" db="EMBL/GenBank/DDBJ databases">
        <authorList>
            <person name="Catto M.A."/>
            <person name="Jacobson A."/>
            <person name="Kennedy G."/>
            <person name="Labadie P."/>
            <person name="Hunt B.G."/>
            <person name="Srinivasan R."/>
        </authorList>
    </citation>
    <scope>NUCLEOTIDE SEQUENCE</scope>
    <source>
        <strain evidence="9">PL_HMW_Pooled</strain>
        <tissue evidence="9">Head</tissue>
    </source>
</reference>
<accession>A0AAE1I4I2</accession>
<dbReference type="Pfam" id="PF13913">
    <property type="entry name" value="zf-C2HC_2"/>
    <property type="match status" value="2"/>
</dbReference>
<proteinExistence type="inferred from homology"/>
<dbReference type="Proteomes" id="UP001219518">
    <property type="component" value="Unassembled WGS sequence"/>
</dbReference>
<dbReference type="GO" id="GO:0008270">
    <property type="term" value="F:zinc ion binding"/>
    <property type="evidence" value="ECO:0007669"/>
    <property type="project" value="UniProtKB-KW"/>
</dbReference>
<feature type="region of interest" description="Disordered" evidence="7">
    <location>
        <begin position="510"/>
        <end position="534"/>
    </location>
</feature>
<keyword evidence="3 6" id="KW-0863">Zinc-finger</keyword>
<name>A0AAE1I4I2_9NEOP</name>
<evidence type="ECO:0000256" key="2">
    <source>
        <dbReference type="ARBA" id="ARBA00022723"/>
    </source>
</evidence>
<dbReference type="InterPro" id="IPR049899">
    <property type="entry name" value="Znf_C2HC_C3H"/>
</dbReference>
<dbReference type="Gene3D" id="3.30.160.60">
    <property type="entry name" value="Classic Zinc Finger"/>
    <property type="match status" value="2"/>
</dbReference>
<evidence type="ECO:0000259" key="8">
    <source>
        <dbReference type="PROSITE" id="PS52027"/>
    </source>
</evidence>
<feature type="region of interest" description="Disordered" evidence="7">
    <location>
        <begin position="49"/>
        <end position="186"/>
    </location>
</feature>
<evidence type="ECO:0000313" key="10">
    <source>
        <dbReference type="Proteomes" id="UP001219518"/>
    </source>
</evidence>
<feature type="compositionally biased region" description="Low complexity" evidence="7">
    <location>
        <begin position="221"/>
        <end position="249"/>
    </location>
</feature>
<feature type="compositionally biased region" description="Gly residues" evidence="7">
    <location>
        <begin position="356"/>
        <end position="367"/>
    </location>
</feature>
<keyword evidence="10" id="KW-1185">Reference proteome</keyword>
<feature type="compositionally biased region" description="Basic and acidic residues" evidence="7">
    <location>
        <begin position="94"/>
        <end position="109"/>
    </location>
</feature>
<dbReference type="EMBL" id="JAHWGI010001440">
    <property type="protein sequence ID" value="KAK3932863.1"/>
    <property type="molecule type" value="Genomic_DNA"/>
</dbReference>
<dbReference type="AlphaFoldDB" id="A0AAE1I4I2"/>
<dbReference type="PANTHER" id="PTHR14649:SF1">
    <property type="entry name" value="ZINC FINGER C2HC DOMAIN-CONTAINING PROTEIN 1C"/>
    <property type="match status" value="1"/>
</dbReference>
<comment type="similarity">
    <text evidence="1">Belongs to the ZC2HC1 family.</text>
</comment>
<keyword evidence="2" id="KW-0479">Metal-binding</keyword>
<evidence type="ECO:0000256" key="6">
    <source>
        <dbReference type="PROSITE-ProRule" id="PRU01371"/>
    </source>
</evidence>